<evidence type="ECO:0000259" key="5">
    <source>
        <dbReference type="PROSITE" id="PS50089"/>
    </source>
</evidence>
<keyword evidence="1" id="KW-0479">Metal-binding</keyword>
<dbReference type="STRING" id="240159.A0A4U5UDT1"/>
<dbReference type="PROSITE" id="PS50089">
    <property type="entry name" value="ZF_RING_2"/>
    <property type="match status" value="1"/>
</dbReference>
<sequence>MDLLECPLCLFLMCEPVTMSCGHTFCRRCVGGYLPSKCPLCKERLKQREVKSMKNNVLLIGVVEKCRPDETKMKCHILEKLKTDEFTEALRIADEGLDMVPDDQSLKVYRAEANFGMMRFSDALSDLDYLCRLRPNWT</sequence>
<dbReference type="SMART" id="SM00184">
    <property type="entry name" value="RING"/>
    <property type="match status" value="1"/>
</dbReference>
<evidence type="ECO:0000313" key="6">
    <source>
        <dbReference type="EMBL" id="TKS72599.1"/>
    </source>
</evidence>
<evidence type="ECO:0000256" key="2">
    <source>
        <dbReference type="ARBA" id="ARBA00022771"/>
    </source>
</evidence>
<evidence type="ECO:0000256" key="3">
    <source>
        <dbReference type="ARBA" id="ARBA00022833"/>
    </source>
</evidence>
<dbReference type="SUPFAM" id="SSF48452">
    <property type="entry name" value="TPR-like"/>
    <property type="match status" value="1"/>
</dbReference>
<feature type="domain" description="RING-type" evidence="5">
    <location>
        <begin position="6"/>
        <end position="42"/>
    </location>
</feature>
<accession>A0A4U5UDT1</accession>
<dbReference type="Proteomes" id="UP000298787">
    <property type="component" value="Chromosome 6"/>
</dbReference>
<dbReference type="Gene3D" id="3.30.40.10">
    <property type="entry name" value="Zinc/RING finger domain, C3HC4 (zinc finger)"/>
    <property type="match status" value="1"/>
</dbReference>
<keyword evidence="2 4" id="KW-0863">Zinc-finger</keyword>
<dbReference type="PANTHER" id="PTHR23327">
    <property type="entry name" value="RING FINGER PROTEIN 127"/>
    <property type="match status" value="1"/>
</dbReference>
<organism evidence="6 7">
    <name type="scientific">Collichthys lucidus</name>
    <name type="common">Big head croaker</name>
    <name type="synonym">Sciaena lucida</name>
    <dbReference type="NCBI Taxonomy" id="240159"/>
    <lineage>
        <taxon>Eukaryota</taxon>
        <taxon>Metazoa</taxon>
        <taxon>Chordata</taxon>
        <taxon>Craniata</taxon>
        <taxon>Vertebrata</taxon>
        <taxon>Euteleostomi</taxon>
        <taxon>Actinopterygii</taxon>
        <taxon>Neopterygii</taxon>
        <taxon>Teleostei</taxon>
        <taxon>Neoteleostei</taxon>
        <taxon>Acanthomorphata</taxon>
        <taxon>Eupercaria</taxon>
        <taxon>Sciaenidae</taxon>
        <taxon>Collichthys</taxon>
    </lineage>
</organism>
<dbReference type="CDD" id="cd16513">
    <property type="entry name" value="RING-HC_LONFs_rpt1"/>
    <property type="match status" value="1"/>
</dbReference>
<evidence type="ECO:0000256" key="4">
    <source>
        <dbReference type="PROSITE-ProRule" id="PRU00175"/>
    </source>
</evidence>
<dbReference type="InterPro" id="IPR011990">
    <property type="entry name" value="TPR-like_helical_dom_sf"/>
</dbReference>
<dbReference type="PROSITE" id="PS00518">
    <property type="entry name" value="ZF_RING_1"/>
    <property type="match status" value="1"/>
</dbReference>
<evidence type="ECO:0000313" key="7">
    <source>
        <dbReference type="Proteomes" id="UP000298787"/>
    </source>
</evidence>
<dbReference type="GO" id="GO:0008270">
    <property type="term" value="F:zinc ion binding"/>
    <property type="evidence" value="ECO:0007669"/>
    <property type="project" value="UniProtKB-KW"/>
</dbReference>
<dbReference type="InterPro" id="IPR001841">
    <property type="entry name" value="Znf_RING"/>
</dbReference>
<keyword evidence="7" id="KW-1185">Reference proteome</keyword>
<evidence type="ECO:0000256" key="1">
    <source>
        <dbReference type="ARBA" id="ARBA00022723"/>
    </source>
</evidence>
<protein>
    <submittedName>
        <fullName evidence="6">LON peptidase N-terminal domain and RING finger protein 1</fullName>
    </submittedName>
</protein>
<dbReference type="SUPFAM" id="SSF57850">
    <property type="entry name" value="RING/U-box"/>
    <property type="match status" value="1"/>
</dbReference>
<dbReference type="InterPro" id="IPR013083">
    <property type="entry name" value="Znf_RING/FYVE/PHD"/>
</dbReference>
<dbReference type="InterPro" id="IPR017907">
    <property type="entry name" value="Znf_RING_CS"/>
</dbReference>
<dbReference type="InterPro" id="IPR018957">
    <property type="entry name" value="Znf_C3HC4_RING-type"/>
</dbReference>
<proteinExistence type="predicted"/>
<gene>
    <name evidence="6" type="ORF">D9C73_006676</name>
</gene>
<name>A0A4U5UDT1_COLLU</name>
<dbReference type="GO" id="GO:0005737">
    <property type="term" value="C:cytoplasm"/>
    <property type="evidence" value="ECO:0007669"/>
    <property type="project" value="UniProtKB-ARBA"/>
</dbReference>
<dbReference type="Pfam" id="PF00097">
    <property type="entry name" value="zf-C3HC4"/>
    <property type="match status" value="1"/>
</dbReference>
<dbReference type="EMBL" id="CM014083">
    <property type="protein sequence ID" value="TKS72599.1"/>
    <property type="molecule type" value="Genomic_DNA"/>
</dbReference>
<keyword evidence="3" id="KW-0862">Zinc</keyword>
<dbReference type="AlphaFoldDB" id="A0A4U5UDT1"/>
<reference evidence="6 7" key="1">
    <citation type="submission" date="2019-01" db="EMBL/GenBank/DDBJ databases">
        <title>Genome Assembly of Collichthys lucidus.</title>
        <authorList>
            <person name="Cai M."/>
            <person name="Xiao S."/>
        </authorList>
    </citation>
    <scope>NUCLEOTIDE SEQUENCE [LARGE SCALE GENOMIC DNA]</scope>
    <source>
        <strain evidence="6">JT15FE1705JMU</strain>
        <tissue evidence="6">Muscle</tissue>
    </source>
</reference>